<dbReference type="EMBL" id="JACKTY010000029">
    <property type="protein sequence ID" value="MCV7227179.1"/>
    <property type="molecule type" value="Genomic_DNA"/>
</dbReference>
<proteinExistence type="predicted"/>
<organism evidence="1 2">
    <name type="scientific">Mycolicibacterium komossense</name>
    <dbReference type="NCBI Taxonomy" id="1779"/>
    <lineage>
        <taxon>Bacteria</taxon>
        <taxon>Bacillati</taxon>
        <taxon>Actinomycetota</taxon>
        <taxon>Actinomycetes</taxon>
        <taxon>Mycobacteriales</taxon>
        <taxon>Mycobacteriaceae</taxon>
        <taxon>Mycolicibacterium</taxon>
    </lineage>
</organism>
<dbReference type="RefSeq" id="WP_264068108.1">
    <property type="nucleotide sequence ID" value="NZ_JACKTY010000029.1"/>
</dbReference>
<sequence length="376" mass="41489">MRALFINENIGGHATVHHSLRRAFAQRNDIDVEFIDANEPQLIAKVLRKPVPVLGRWDVDLQPLRSQLLHSCALRQRVADRLLQGDIDVMHVYTQNCMLGSHRLLQQVPTVVTTDSTNELNAYSLSYRTATRFTPWAVRASLPFERRVLEAARMVVSNADRVTTSLTGPAYHLAPEKVITQPMGIWSPFLDGSRRLPEPPADRRPTIVFVGAQMEPKGGNTLLDLHQRYLADRCDLLLITRDAVGTHPAVTVVNDLSSGDDRLWDLLAGADMMCFPSAIDQSPNVILEAGAAGLPVIASRTGAIPDMVVDGRTGILVDHLDQANILAALRMLLDNPAKRRDMGRAAHAHIAEHFDIQHSAAMLTALFADITTAARR</sequence>
<evidence type="ECO:0000313" key="1">
    <source>
        <dbReference type="EMBL" id="MCV7227179.1"/>
    </source>
</evidence>
<dbReference type="SUPFAM" id="SSF53756">
    <property type="entry name" value="UDP-Glycosyltransferase/glycogen phosphorylase"/>
    <property type="match status" value="1"/>
</dbReference>
<dbReference type="InterPro" id="IPR050194">
    <property type="entry name" value="Glycosyltransferase_grp1"/>
</dbReference>
<reference evidence="1 2" key="1">
    <citation type="journal article" date="2022" name="BMC Genomics">
        <title>Comparative genome analysis of mycobacteria focusing on tRNA and non-coding RNA.</title>
        <authorList>
            <person name="Behra P.R.K."/>
            <person name="Pettersson B.M.F."/>
            <person name="Ramesh M."/>
            <person name="Das S."/>
            <person name="Dasgupta S."/>
            <person name="Kirsebom L.A."/>
        </authorList>
    </citation>
    <scope>NUCLEOTIDE SEQUENCE [LARGE SCALE GENOMIC DNA]</scope>
    <source>
        <strain evidence="1 2">DSM 44078</strain>
    </source>
</reference>
<dbReference type="Gene3D" id="3.40.50.2000">
    <property type="entry name" value="Glycogen Phosphorylase B"/>
    <property type="match status" value="2"/>
</dbReference>
<keyword evidence="2" id="KW-1185">Reference proteome</keyword>
<comment type="caution">
    <text evidence="1">The sequence shown here is derived from an EMBL/GenBank/DDBJ whole genome shotgun (WGS) entry which is preliminary data.</text>
</comment>
<dbReference type="Proteomes" id="UP001526201">
    <property type="component" value="Unassembled WGS sequence"/>
</dbReference>
<gene>
    <name evidence="1" type="ORF">H7J73_14180</name>
</gene>
<evidence type="ECO:0000313" key="2">
    <source>
        <dbReference type="Proteomes" id="UP001526201"/>
    </source>
</evidence>
<accession>A0ABT3CCJ3</accession>
<dbReference type="Pfam" id="PF13692">
    <property type="entry name" value="Glyco_trans_1_4"/>
    <property type="match status" value="1"/>
</dbReference>
<dbReference type="CDD" id="cd03801">
    <property type="entry name" value="GT4_PimA-like"/>
    <property type="match status" value="1"/>
</dbReference>
<dbReference type="PANTHER" id="PTHR45947">
    <property type="entry name" value="SULFOQUINOVOSYL TRANSFERASE SQD2"/>
    <property type="match status" value="1"/>
</dbReference>
<protein>
    <submittedName>
        <fullName evidence="1">Glycosyltransferase family 4 protein</fullName>
    </submittedName>
</protein>
<dbReference type="PANTHER" id="PTHR45947:SF3">
    <property type="entry name" value="SULFOQUINOVOSYL TRANSFERASE SQD2"/>
    <property type="match status" value="1"/>
</dbReference>
<name>A0ABT3CCJ3_9MYCO</name>